<dbReference type="Pfam" id="PF00106">
    <property type="entry name" value="adh_short"/>
    <property type="match status" value="1"/>
</dbReference>
<name>A0A1I5T4A2_9EURY</name>
<accession>A0A1I5T4A2</accession>
<dbReference type="Gene3D" id="3.40.50.720">
    <property type="entry name" value="NAD(P)-binding Rossmann-like Domain"/>
    <property type="match status" value="1"/>
</dbReference>
<dbReference type="PRINTS" id="PR00081">
    <property type="entry name" value="GDHRDH"/>
</dbReference>
<dbReference type="GO" id="GO:0016491">
    <property type="term" value="F:oxidoreductase activity"/>
    <property type="evidence" value="ECO:0007669"/>
    <property type="project" value="UniProtKB-KW"/>
</dbReference>
<evidence type="ECO:0000256" key="2">
    <source>
        <dbReference type="ARBA" id="ARBA00023002"/>
    </source>
</evidence>
<gene>
    <name evidence="5" type="ORF">SAMN05216277_10810</name>
</gene>
<dbReference type="SUPFAM" id="SSF51735">
    <property type="entry name" value="NAD(P)-binding Rossmann-fold domains"/>
    <property type="match status" value="1"/>
</dbReference>
<proteinExistence type="inferred from homology"/>
<dbReference type="InterPro" id="IPR002347">
    <property type="entry name" value="SDR_fam"/>
</dbReference>
<dbReference type="CDD" id="cd05233">
    <property type="entry name" value="SDR_c"/>
    <property type="match status" value="1"/>
</dbReference>
<organism evidence="5 6">
    <name type="scientific">Halolamina pelagica</name>
    <dbReference type="NCBI Taxonomy" id="699431"/>
    <lineage>
        <taxon>Archaea</taxon>
        <taxon>Methanobacteriati</taxon>
        <taxon>Methanobacteriota</taxon>
        <taxon>Stenosarchaea group</taxon>
        <taxon>Halobacteria</taxon>
        <taxon>Halobacteriales</taxon>
        <taxon>Haloferacaceae</taxon>
    </lineage>
</organism>
<evidence type="ECO:0000256" key="4">
    <source>
        <dbReference type="RuleBase" id="RU000363"/>
    </source>
</evidence>
<dbReference type="InterPro" id="IPR036291">
    <property type="entry name" value="NAD(P)-bd_dom_sf"/>
</dbReference>
<dbReference type="PROSITE" id="PS00061">
    <property type="entry name" value="ADH_SHORT"/>
    <property type="match status" value="1"/>
</dbReference>
<keyword evidence="2" id="KW-0560">Oxidoreductase</keyword>
<keyword evidence="6" id="KW-1185">Reference proteome</keyword>
<evidence type="ECO:0000256" key="3">
    <source>
        <dbReference type="ARBA" id="ARBA00023027"/>
    </source>
</evidence>
<dbReference type="EMBL" id="FOXI01000008">
    <property type="protein sequence ID" value="SFP77835.1"/>
    <property type="molecule type" value="Genomic_DNA"/>
</dbReference>
<dbReference type="InterPro" id="IPR023985">
    <property type="entry name" value="SDR_subfam_1"/>
</dbReference>
<dbReference type="FunFam" id="3.40.50.720:FF:000084">
    <property type="entry name" value="Short-chain dehydrogenase reductase"/>
    <property type="match status" value="1"/>
</dbReference>
<dbReference type="OrthoDB" id="7442at2157"/>
<evidence type="ECO:0000256" key="1">
    <source>
        <dbReference type="ARBA" id="ARBA00006484"/>
    </source>
</evidence>
<protein>
    <submittedName>
        <fullName evidence="5">SDR family mycofactocin-dependent oxidoreductase</fullName>
    </submittedName>
</protein>
<dbReference type="Proteomes" id="UP000183769">
    <property type="component" value="Unassembled WGS sequence"/>
</dbReference>
<dbReference type="PRINTS" id="PR00080">
    <property type="entry name" value="SDRFAMILY"/>
</dbReference>
<dbReference type="NCBIfam" id="TIGR03971">
    <property type="entry name" value="SDR_subfam_1"/>
    <property type="match status" value="1"/>
</dbReference>
<comment type="similarity">
    <text evidence="1 4">Belongs to the short-chain dehydrogenases/reductases (SDR) family.</text>
</comment>
<dbReference type="AlphaFoldDB" id="A0A1I5T4A2"/>
<dbReference type="InterPro" id="IPR020904">
    <property type="entry name" value="Sc_DH/Rdtase_CS"/>
</dbReference>
<evidence type="ECO:0000313" key="6">
    <source>
        <dbReference type="Proteomes" id="UP000183769"/>
    </source>
</evidence>
<reference evidence="6" key="1">
    <citation type="submission" date="2016-10" db="EMBL/GenBank/DDBJ databases">
        <authorList>
            <person name="Varghese N."/>
            <person name="Submissions S."/>
        </authorList>
    </citation>
    <scope>NUCLEOTIDE SEQUENCE [LARGE SCALE GENOMIC DNA]</scope>
    <source>
        <strain evidence="6">CGMCC 1.10329</strain>
    </source>
</reference>
<sequence length="274" mass="28729">MAVPRYKFDGQVAFVTGAGRGQGRSHAQYYAKHGADVVVTGGARGIETSQYPLASVAQLDETASLVEDKGQEALALRADVRREPAVEAAVEEAIDRFGKIDILANNAGIWNVTDLVEMDEQRWDELVDSDLKGAWLCAKHVGQHFIERDSGGKIVSTASTAGLVGAKGSGHYAAAKHGIVGLTKALALELAPHDVNVNCVAPTGVATPMIDGILETVGESALASVSDASGSMNVLDEQLIEPGDVSEAYMWLSSDAARYVTGIVLPVDAGMLAK</sequence>
<evidence type="ECO:0000313" key="5">
    <source>
        <dbReference type="EMBL" id="SFP77835.1"/>
    </source>
</evidence>
<keyword evidence="3" id="KW-0520">NAD</keyword>
<dbReference type="PANTHER" id="PTHR24321:SF8">
    <property type="entry name" value="ESTRADIOL 17-BETA-DEHYDROGENASE 8-RELATED"/>
    <property type="match status" value="1"/>
</dbReference>
<dbReference type="PANTHER" id="PTHR24321">
    <property type="entry name" value="DEHYDROGENASES, SHORT CHAIN"/>
    <property type="match status" value="1"/>
</dbReference>